<comment type="similarity">
    <text evidence="6">Belongs to the insect chemoreceptor superfamily. Gustatory receptor (GR) family.</text>
</comment>
<evidence type="ECO:0000256" key="5">
    <source>
        <dbReference type="ARBA" id="ARBA00023136"/>
    </source>
</evidence>
<dbReference type="InterPro" id="IPR013604">
    <property type="entry name" value="7TM_chemorcpt"/>
</dbReference>
<evidence type="ECO:0000256" key="1">
    <source>
        <dbReference type="ARBA" id="ARBA00004651"/>
    </source>
</evidence>
<evidence type="ECO:0000256" key="4">
    <source>
        <dbReference type="ARBA" id="ARBA00022989"/>
    </source>
</evidence>
<keyword evidence="5 6" id="KW-0472">Membrane</keyword>
<keyword evidence="6" id="KW-0675">Receptor</keyword>
<feature type="transmembrane region" description="Helical" evidence="6">
    <location>
        <begin position="92"/>
        <end position="114"/>
    </location>
</feature>
<keyword evidence="6" id="KW-0807">Transducer</keyword>
<feature type="transmembrane region" description="Helical" evidence="6">
    <location>
        <begin position="277"/>
        <end position="300"/>
    </location>
</feature>
<dbReference type="Proteomes" id="UP000694846">
    <property type="component" value="Unplaced"/>
</dbReference>
<dbReference type="GO" id="GO:0007165">
    <property type="term" value="P:signal transduction"/>
    <property type="evidence" value="ECO:0007669"/>
    <property type="project" value="UniProtKB-KW"/>
</dbReference>
<keyword evidence="4 6" id="KW-1133">Transmembrane helix</keyword>
<dbReference type="AlphaFoldDB" id="A0A8B8GCU7"/>
<evidence type="ECO:0000256" key="3">
    <source>
        <dbReference type="ARBA" id="ARBA00022692"/>
    </source>
</evidence>
<comment type="caution">
    <text evidence="6">Lacks conserved residue(s) required for the propagation of feature annotation.</text>
</comment>
<dbReference type="GO" id="GO:0005886">
    <property type="term" value="C:plasma membrane"/>
    <property type="evidence" value="ECO:0007669"/>
    <property type="project" value="UniProtKB-SubCell"/>
</dbReference>
<name>A0A8B8GCU7_9HEMI</name>
<evidence type="ECO:0000256" key="6">
    <source>
        <dbReference type="RuleBase" id="RU363108"/>
    </source>
</evidence>
<evidence type="ECO:0000256" key="2">
    <source>
        <dbReference type="ARBA" id="ARBA00022475"/>
    </source>
</evidence>
<dbReference type="RefSeq" id="XP_025420635.1">
    <property type="nucleotide sequence ID" value="XM_025564850.1"/>
</dbReference>
<reference evidence="8" key="1">
    <citation type="submission" date="2025-08" db="UniProtKB">
        <authorList>
            <consortium name="RefSeq"/>
        </authorList>
    </citation>
    <scope>IDENTIFICATION</scope>
    <source>
        <tissue evidence="8">Whole body</tissue>
    </source>
</reference>
<comment type="function">
    <text evidence="6">Gustatory receptor which mediates acceptance or avoidance behavior, depending on its substrates.</text>
</comment>
<evidence type="ECO:0000313" key="7">
    <source>
        <dbReference type="Proteomes" id="UP000694846"/>
    </source>
</evidence>
<sequence>MLAVAYSYLLKYWCIIIAARSSEKWIIRLINGIIEYDQKVEFFFKSTSTHHRSQSQTYWNTVFIVLITYYVITTVIIWIFHPPQSMNVLVFFTYIFQLQYFIDFTIVTSTYFFLTNLEFRFQMLNNLWKLYPIEIFTIPGGWTCSKITMFLEDIRLLHAELSELLKIFSVGYGKMLLGFFVFSYIDILFLYFLLIHLSLDEQGSISVTVTVLITSGLGKTIAFIMSIILATSRVNKELYYLRLIRISVLPVIIKQQIKMFMNQILVFESYEMTAFGVFRINMNLSITFLLLIMTGMITVIQMKNHPFSLLLFNDFTTFWDSIFT</sequence>
<comment type="subcellular location">
    <subcellularLocation>
        <location evidence="1 6">Cell membrane</location>
        <topology evidence="1 6">Multi-pass membrane protein</topology>
    </subcellularLocation>
</comment>
<dbReference type="Pfam" id="PF08395">
    <property type="entry name" value="7tm_7"/>
    <property type="match status" value="1"/>
</dbReference>
<keyword evidence="2 6" id="KW-1003">Cell membrane</keyword>
<evidence type="ECO:0000313" key="8">
    <source>
        <dbReference type="RefSeq" id="XP_025420635.1"/>
    </source>
</evidence>
<gene>
    <name evidence="8" type="primary">LOC112690761</name>
</gene>
<dbReference type="OrthoDB" id="6617739at2759"/>
<accession>A0A8B8GCU7</accession>
<feature type="transmembrane region" description="Helical" evidence="6">
    <location>
        <begin position="176"/>
        <end position="199"/>
    </location>
</feature>
<keyword evidence="3 6" id="KW-0812">Transmembrane</keyword>
<keyword evidence="7" id="KW-1185">Reference proteome</keyword>
<protein>
    <recommendedName>
        <fullName evidence="6">Gustatory receptor</fullName>
    </recommendedName>
</protein>
<feature type="transmembrane region" description="Helical" evidence="6">
    <location>
        <begin position="58"/>
        <end position="80"/>
    </location>
</feature>
<organism evidence="7 8">
    <name type="scientific">Sipha flava</name>
    <name type="common">yellow sugarcane aphid</name>
    <dbReference type="NCBI Taxonomy" id="143950"/>
    <lineage>
        <taxon>Eukaryota</taxon>
        <taxon>Metazoa</taxon>
        <taxon>Ecdysozoa</taxon>
        <taxon>Arthropoda</taxon>
        <taxon>Hexapoda</taxon>
        <taxon>Insecta</taxon>
        <taxon>Pterygota</taxon>
        <taxon>Neoptera</taxon>
        <taxon>Paraneoptera</taxon>
        <taxon>Hemiptera</taxon>
        <taxon>Sternorrhyncha</taxon>
        <taxon>Aphidomorpha</taxon>
        <taxon>Aphidoidea</taxon>
        <taxon>Aphididae</taxon>
        <taxon>Sipha</taxon>
    </lineage>
</organism>
<dbReference type="GeneID" id="112690761"/>
<dbReference type="GO" id="GO:0050909">
    <property type="term" value="P:sensory perception of taste"/>
    <property type="evidence" value="ECO:0007669"/>
    <property type="project" value="InterPro"/>
</dbReference>
<feature type="transmembrane region" description="Helical" evidence="6">
    <location>
        <begin position="205"/>
        <end position="231"/>
    </location>
</feature>
<proteinExistence type="inferred from homology"/>